<proteinExistence type="predicted"/>
<feature type="domain" description="HTH gntR-type" evidence="4">
    <location>
        <begin position="15"/>
        <end position="82"/>
    </location>
</feature>
<dbReference type="AlphaFoldDB" id="A0A1G9W710"/>
<evidence type="ECO:0000313" key="5">
    <source>
        <dbReference type="EMBL" id="SDM80103.1"/>
    </source>
</evidence>
<dbReference type="GO" id="GO:0003677">
    <property type="term" value="F:DNA binding"/>
    <property type="evidence" value="ECO:0007669"/>
    <property type="project" value="UniProtKB-KW"/>
</dbReference>
<dbReference type="CDD" id="cd07377">
    <property type="entry name" value="WHTH_GntR"/>
    <property type="match status" value="1"/>
</dbReference>
<accession>A0A1G9W710</accession>
<dbReference type="Gene3D" id="1.10.10.10">
    <property type="entry name" value="Winged helix-like DNA-binding domain superfamily/Winged helix DNA-binding domain"/>
    <property type="match status" value="1"/>
</dbReference>
<dbReference type="Proteomes" id="UP000214880">
    <property type="component" value="Unassembled WGS sequence"/>
</dbReference>
<dbReference type="GO" id="GO:0003700">
    <property type="term" value="F:DNA-binding transcription factor activity"/>
    <property type="evidence" value="ECO:0007669"/>
    <property type="project" value="InterPro"/>
</dbReference>
<dbReference type="PANTHER" id="PTHR43537">
    <property type="entry name" value="TRANSCRIPTIONAL REGULATOR, GNTR FAMILY"/>
    <property type="match status" value="1"/>
</dbReference>
<evidence type="ECO:0000256" key="3">
    <source>
        <dbReference type="ARBA" id="ARBA00023163"/>
    </source>
</evidence>
<dbReference type="Gene3D" id="1.20.120.530">
    <property type="entry name" value="GntR ligand-binding domain-like"/>
    <property type="match status" value="1"/>
</dbReference>
<keyword evidence="2" id="KW-0238">DNA-binding</keyword>
<dbReference type="SUPFAM" id="SSF48008">
    <property type="entry name" value="GntR ligand-binding domain-like"/>
    <property type="match status" value="1"/>
</dbReference>
<evidence type="ECO:0000256" key="1">
    <source>
        <dbReference type="ARBA" id="ARBA00023015"/>
    </source>
</evidence>
<gene>
    <name evidence="5" type="ORF">SAMN04488502_107136</name>
</gene>
<evidence type="ECO:0000259" key="4">
    <source>
        <dbReference type="PROSITE" id="PS50949"/>
    </source>
</evidence>
<dbReference type="InterPro" id="IPR000524">
    <property type="entry name" value="Tscrpt_reg_HTH_GntR"/>
</dbReference>
<keyword evidence="3" id="KW-0804">Transcription</keyword>
<dbReference type="PROSITE" id="PS50949">
    <property type="entry name" value="HTH_GNTR"/>
    <property type="match status" value="1"/>
</dbReference>
<dbReference type="Pfam" id="PF07729">
    <property type="entry name" value="FCD"/>
    <property type="match status" value="1"/>
</dbReference>
<evidence type="ECO:0000256" key="2">
    <source>
        <dbReference type="ARBA" id="ARBA00023125"/>
    </source>
</evidence>
<dbReference type="InterPro" id="IPR036390">
    <property type="entry name" value="WH_DNA-bd_sf"/>
</dbReference>
<protein>
    <submittedName>
        <fullName evidence="5">Transcriptional regulator, GntR family</fullName>
    </submittedName>
</protein>
<dbReference type="SMART" id="SM00895">
    <property type="entry name" value="FCD"/>
    <property type="match status" value="1"/>
</dbReference>
<dbReference type="EMBL" id="FNHB01000007">
    <property type="protein sequence ID" value="SDM80103.1"/>
    <property type="molecule type" value="Genomic_DNA"/>
</dbReference>
<evidence type="ECO:0000313" key="6">
    <source>
        <dbReference type="Proteomes" id="UP000214880"/>
    </source>
</evidence>
<dbReference type="SMART" id="SM00345">
    <property type="entry name" value="HTH_GNTR"/>
    <property type="match status" value="1"/>
</dbReference>
<dbReference type="STRING" id="146817.SAMN04488502_107136"/>
<dbReference type="PANTHER" id="PTHR43537:SF41">
    <property type="entry name" value="TRANSCRIPTIONAL REGULATORY PROTEIN"/>
    <property type="match status" value="1"/>
</dbReference>
<name>A0A1G9W710_9FIRM</name>
<dbReference type="RefSeq" id="WP_245698156.1">
    <property type="nucleotide sequence ID" value="NZ_FNHB01000007.1"/>
</dbReference>
<sequence length="224" mass="24931">MKKMNLIKSNKIEHRTMSDLVVEKLREAILNGELAGGQQLKQEALAGWLQVSLSPVREALKNLEAEGLVKFSPNRGVAVTALSAAEAREIFEIRLFLESGALELSIPYLQSADLTKAGQILQQADCAPASSDCGGLNWQFHQVLYQGADRPRLLSMIQILHNNVERYMRLYLATMNFHEQSQQEHRELLAACAGKDILQAQTVLRRHMLAASGSLCEYLHHGQG</sequence>
<reference evidence="5 6" key="1">
    <citation type="submission" date="2016-10" db="EMBL/GenBank/DDBJ databases">
        <authorList>
            <person name="de Groot N.N."/>
        </authorList>
    </citation>
    <scope>NUCLEOTIDE SEQUENCE [LARGE SCALE GENOMIC DNA]</scope>
    <source>
        <strain evidence="5 6">DSM 1736</strain>
    </source>
</reference>
<dbReference type="Pfam" id="PF00392">
    <property type="entry name" value="GntR"/>
    <property type="match status" value="1"/>
</dbReference>
<dbReference type="SUPFAM" id="SSF46785">
    <property type="entry name" value="Winged helix' DNA-binding domain"/>
    <property type="match status" value="1"/>
</dbReference>
<organism evidence="5 6">
    <name type="scientific">Dendrosporobacter quercicolus</name>
    <dbReference type="NCBI Taxonomy" id="146817"/>
    <lineage>
        <taxon>Bacteria</taxon>
        <taxon>Bacillati</taxon>
        <taxon>Bacillota</taxon>
        <taxon>Negativicutes</taxon>
        <taxon>Selenomonadales</taxon>
        <taxon>Sporomusaceae</taxon>
        <taxon>Dendrosporobacter</taxon>
    </lineage>
</organism>
<dbReference type="InterPro" id="IPR011711">
    <property type="entry name" value="GntR_C"/>
</dbReference>
<dbReference type="InterPro" id="IPR036388">
    <property type="entry name" value="WH-like_DNA-bd_sf"/>
</dbReference>
<keyword evidence="6" id="KW-1185">Reference proteome</keyword>
<keyword evidence="1" id="KW-0805">Transcription regulation</keyword>
<dbReference type="InterPro" id="IPR008920">
    <property type="entry name" value="TF_FadR/GntR_C"/>
</dbReference>